<feature type="transmembrane region" description="Helical" evidence="1">
    <location>
        <begin position="395"/>
        <end position="415"/>
    </location>
</feature>
<dbReference type="Proteomes" id="UP000753724">
    <property type="component" value="Unassembled WGS sequence"/>
</dbReference>
<evidence type="ECO:0000256" key="1">
    <source>
        <dbReference type="SAM" id="Phobius"/>
    </source>
</evidence>
<evidence type="ECO:0000313" key="3">
    <source>
        <dbReference type="Proteomes" id="UP000753724"/>
    </source>
</evidence>
<keyword evidence="1" id="KW-1133">Transmembrane helix</keyword>
<keyword evidence="3" id="KW-1185">Reference proteome</keyword>
<organism evidence="2 3">
    <name type="scientific">Novosphingobium ovatum</name>
    <dbReference type="NCBI Taxonomy" id="1908523"/>
    <lineage>
        <taxon>Bacteria</taxon>
        <taxon>Pseudomonadati</taxon>
        <taxon>Pseudomonadota</taxon>
        <taxon>Alphaproteobacteria</taxon>
        <taxon>Sphingomonadales</taxon>
        <taxon>Sphingomonadaceae</taxon>
        <taxon>Novosphingobium</taxon>
    </lineage>
</organism>
<feature type="transmembrane region" description="Helical" evidence="1">
    <location>
        <begin position="261"/>
        <end position="286"/>
    </location>
</feature>
<sequence length="517" mass="54210">MEDLPHPNAAPESCAPCPAPAGVSLRAVIMALLGALAVMQVGVWAFLGLSLWWWALGGGALGIALIVVARAPGWGAMLSWRDLALCGAVSVLLLALGGEGRQFYANTDWQVRLAVLRDLVVQPWPFAYDVPGGPSVLRAPLGMYLAPALVGKAAGGLYAAELALWAQNSLLLTLVLGAGSALFDGARARAVALGVFLGFSGMDVVGQAIASQPLWLHLEQWAGFQFTAAVTQLFWVPQHCLTGWIFAVAYLGWRRGWVPRVALAVMLPLLPLLSPLAAVGCAPFALHAYGAGWRGFGARDWWRDLGWPVLAGVAALPGLLYLVVAGDTVGGASAPLPMSSYPTFILLEIGGYLLALRLRRGAGDYGAAVAWIVVGSLLVIPFGRVGAGMDFAMRASIPALAILAVLVAEVVVRGAQDADWRAARRVALTVFCIGLVTPVGEIGRAIIWPPAPAVTCGYYGVVPGGLATYVAPLNRFPAVIAPALAPRIAPHDPAHCWNGRWPDAVDGRDVQAHPGRG</sequence>
<keyword evidence="1" id="KW-0812">Transmembrane</keyword>
<keyword evidence="1" id="KW-0472">Membrane</keyword>
<feature type="transmembrane region" description="Helical" evidence="1">
    <location>
        <begin position="365"/>
        <end position="383"/>
    </location>
</feature>
<name>A0ABW9X9Q5_9SPHN</name>
<evidence type="ECO:0000313" key="2">
    <source>
        <dbReference type="EMBL" id="NBC35248.1"/>
    </source>
</evidence>
<proteinExistence type="predicted"/>
<gene>
    <name evidence="2" type="ORF">GTZ99_01595</name>
</gene>
<protein>
    <submittedName>
        <fullName evidence="2">Uncharacterized protein</fullName>
    </submittedName>
</protein>
<reference evidence="3" key="1">
    <citation type="submission" date="2020-01" db="EMBL/GenBank/DDBJ databases">
        <title>Sphingomonas sp. strain CSW-10.</title>
        <authorList>
            <person name="Chen W.-M."/>
        </authorList>
    </citation>
    <scope>NUCLEOTIDE SEQUENCE [LARGE SCALE GENOMIC DNA]</scope>
    <source>
        <strain evidence="3">FSY-8</strain>
    </source>
</reference>
<feature type="transmembrane region" description="Helical" evidence="1">
    <location>
        <begin position="190"/>
        <end position="210"/>
    </location>
</feature>
<dbReference type="RefSeq" id="WP_161716528.1">
    <property type="nucleotide sequence ID" value="NZ_JAAAPO010000001.1"/>
</dbReference>
<feature type="transmembrane region" description="Helical" evidence="1">
    <location>
        <begin position="307"/>
        <end position="326"/>
    </location>
</feature>
<feature type="transmembrane region" description="Helical" evidence="1">
    <location>
        <begin position="162"/>
        <end position="183"/>
    </location>
</feature>
<feature type="transmembrane region" description="Helical" evidence="1">
    <location>
        <begin position="52"/>
        <end position="71"/>
    </location>
</feature>
<comment type="caution">
    <text evidence="2">The sequence shown here is derived from an EMBL/GenBank/DDBJ whole genome shotgun (WGS) entry which is preliminary data.</text>
</comment>
<accession>A0ABW9X9Q5</accession>
<feature type="transmembrane region" description="Helical" evidence="1">
    <location>
        <begin position="27"/>
        <end position="46"/>
    </location>
</feature>
<dbReference type="EMBL" id="JAAAPO010000001">
    <property type="protein sequence ID" value="NBC35248.1"/>
    <property type="molecule type" value="Genomic_DNA"/>
</dbReference>